<dbReference type="Pfam" id="PF23795">
    <property type="entry name" value="SH3_YKFC_2nd"/>
    <property type="match status" value="1"/>
</dbReference>
<evidence type="ECO:0000256" key="3">
    <source>
        <dbReference type="ARBA" id="ARBA00022801"/>
    </source>
</evidence>
<evidence type="ECO:0000256" key="4">
    <source>
        <dbReference type="ARBA" id="ARBA00022807"/>
    </source>
</evidence>
<feature type="domain" description="NlpC/P60" evidence="5">
    <location>
        <begin position="171"/>
        <end position="296"/>
    </location>
</feature>
<dbReference type="Pfam" id="PF00877">
    <property type="entry name" value="NLPC_P60"/>
    <property type="match status" value="1"/>
</dbReference>
<sequence>MMHTVISAVANIWTAPDSPRPLDQAMLRPTVSIRDWLERMTYHERLGLCTDNVIQTQVLFGEKVLVTGEQDEWVSVVVPSQPSRKDPRGYPGWMKKNQLKKTSPIPIQNNDVMISKPAAFLYNSQGEKEIELSFLTALPFMAEENGYVKVSTVFGERFVKRTDAVPVREQKGTSEDIIQTGAFFLGLPYLWGGISGFGFDCSGFMYSIFKANGYSIPRDAGDQAKAGEKVPLDNMKAGDLLFFAYEEGKGAVHHVGLYVGDGKMLHSPKTGKSIEILTLKETIYEKELCAVRRCFSE</sequence>
<name>A0A6H0WJR2_9BACI</name>
<accession>A0A6H0WJR2</accession>
<comment type="similarity">
    <text evidence="1">Belongs to the peptidase C40 family.</text>
</comment>
<evidence type="ECO:0000256" key="1">
    <source>
        <dbReference type="ARBA" id="ARBA00007074"/>
    </source>
</evidence>
<dbReference type="EMBL" id="CP048852">
    <property type="protein sequence ID" value="QIW79523.1"/>
    <property type="molecule type" value="Genomic_DNA"/>
</dbReference>
<gene>
    <name evidence="6" type="ORF">G4P54_06830</name>
</gene>
<dbReference type="InterPro" id="IPR038765">
    <property type="entry name" value="Papain-like_cys_pep_sf"/>
</dbReference>
<dbReference type="InterPro" id="IPR000064">
    <property type="entry name" value="NLP_P60_dom"/>
</dbReference>
<dbReference type="PANTHER" id="PTHR47053">
    <property type="entry name" value="MUREIN DD-ENDOPEPTIDASE MEPH-RELATED"/>
    <property type="match status" value="1"/>
</dbReference>
<dbReference type="AlphaFoldDB" id="A0A6H0WJR2"/>
<dbReference type="Proteomes" id="UP000501914">
    <property type="component" value="Chromosome"/>
</dbReference>
<dbReference type="InterPro" id="IPR051202">
    <property type="entry name" value="Peptidase_C40"/>
</dbReference>
<protein>
    <submittedName>
        <fullName evidence="6">C40 family peptidase</fullName>
    </submittedName>
</protein>
<organism evidence="6 7">
    <name type="scientific">Bacillus tequilensis</name>
    <dbReference type="NCBI Taxonomy" id="227866"/>
    <lineage>
        <taxon>Bacteria</taxon>
        <taxon>Bacillati</taxon>
        <taxon>Bacillota</taxon>
        <taxon>Bacilli</taxon>
        <taxon>Bacillales</taxon>
        <taxon>Bacillaceae</taxon>
        <taxon>Bacillus</taxon>
    </lineage>
</organism>
<evidence type="ECO:0000256" key="2">
    <source>
        <dbReference type="ARBA" id="ARBA00022670"/>
    </source>
</evidence>
<dbReference type="Gene3D" id="3.90.1720.10">
    <property type="entry name" value="endopeptidase domain like (from Nostoc punctiforme)"/>
    <property type="match status" value="1"/>
</dbReference>
<dbReference type="GO" id="GO:0006508">
    <property type="term" value="P:proteolysis"/>
    <property type="evidence" value="ECO:0007669"/>
    <property type="project" value="UniProtKB-KW"/>
</dbReference>
<dbReference type="RefSeq" id="WP_167872185.1">
    <property type="nucleotide sequence ID" value="NZ_CP048852.1"/>
</dbReference>
<dbReference type="InterPro" id="IPR057812">
    <property type="entry name" value="SH3_YKFC_2nd"/>
</dbReference>
<keyword evidence="7" id="KW-1185">Reference proteome</keyword>
<dbReference type="GO" id="GO:0008234">
    <property type="term" value="F:cysteine-type peptidase activity"/>
    <property type="evidence" value="ECO:0007669"/>
    <property type="project" value="UniProtKB-KW"/>
</dbReference>
<dbReference type="PROSITE" id="PS51935">
    <property type="entry name" value="NLPC_P60"/>
    <property type="match status" value="1"/>
</dbReference>
<keyword evidence="4" id="KW-0788">Thiol protease</keyword>
<dbReference type="PANTHER" id="PTHR47053:SF3">
    <property type="entry name" value="GAMMA-D-GLUTAMYL-L-LYSINE DIPEPTIDYL-PEPTIDASE"/>
    <property type="match status" value="1"/>
</dbReference>
<proteinExistence type="inferred from homology"/>
<dbReference type="SUPFAM" id="SSF54001">
    <property type="entry name" value="Cysteine proteinases"/>
    <property type="match status" value="1"/>
</dbReference>
<keyword evidence="2" id="KW-0645">Protease</keyword>
<evidence type="ECO:0000313" key="6">
    <source>
        <dbReference type="EMBL" id="QIW79523.1"/>
    </source>
</evidence>
<dbReference type="Gene3D" id="2.30.30.40">
    <property type="entry name" value="SH3 Domains"/>
    <property type="match status" value="2"/>
</dbReference>
<reference evidence="6 7" key="1">
    <citation type="submission" date="2020-02" db="EMBL/GenBank/DDBJ databases">
        <title>Genome sequencing, annotation and comparative genomic analysis of Bacillus tequilensis EA-CB0015, an effective biological control agent against Pseudocercospora fijiensis in banana plants.</title>
        <authorList>
            <person name="Cuellar-Gaviria T.Z."/>
            <person name="Ju K.-S."/>
            <person name="Villegas-Escobar V."/>
        </authorList>
    </citation>
    <scope>NUCLEOTIDE SEQUENCE [LARGE SCALE GENOMIC DNA]</scope>
    <source>
        <strain evidence="6 7">EA-CB0015</strain>
    </source>
</reference>
<dbReference type="KEGG" id="bteq:G4P54_06830"/>
<evidence type="ECO:0000259" key="5">
    <source>
        <dbReference type="PROSITE" id="PS51935"/>
    </source>
</evidence>
<evidence type="ECO:0000313" key="7">
    <source>
        <dbReference type="Proteomes" id="UP000501914"/>
    </source>
</evidence>
<keyword evidence="3" id="KW-0378">Hydrolase</keyword>